<dbReference type="Proteomes" id="UP001055072">
    <property type="component" value="Unassembled WGS sequence"/>
</dbReference>
<name>A0ACB8TX66_9APHY</name>
<comment type="caution">
    <text evidence="1">The sequence shown here is derived from an EMBL/GenBank/DDBJ whole genome shotgun (WGS) entry which is preliminary data.</text>
</comment>
<dbReference type="EMBL" id="MU274923">
    <property type="protein sequence ID" value="KAI0086444.1"/>
    <property type="molecule type" value="Genomic_DNA"/>
</dbReference>
<accession>A0ACB8TX66</accession>
<proteinExistence type="predicted"/>
<reference evidence="1" key="1">
    <citation type="journal article" date="2021" name="Environ. Microbiol.">
        <title>Gene family expansions and transcriptome signatures uncover fungal adaptations to wood decay.</title>
        <authorList>
            <person name="Hage H."/>
            <person name="Miyauchi S."/>
            <person name="Viragh M."/>
            <person name="Drula E."/>
            <person name="Min B."/>
            <person name="Chaduli D."/>
            <person name="Navarro D."/>
            <person name="Favel A."/>
            <person name="Norest M."/>
            <person name="Lesage-Meessen L."/>
            <person name="Balint B."/>
            <person name="Merenyi Z."/>
            <person name="de Eugenio L."/>
            <person name="Morin E."/>
            <person name="Martinez A.T."/>
            <person name="Baldrian P."/>
            <person name="Stursova M."/>
            <person name="Martinez M.J."/>
            <person name="Novotny C."/>
            <person name="Magnuson J.K."/>
            <person name="Spatafora J.W."/>
            <person name="Maurice S."/>
            <person name="Pangilinan J."/>
            <person name="Andreopoulos W."/>
            <person name="LaButti K."/>
            <person name="Hundley H."/>
            <person name="Na H."/>
            <person name="Kuo A."/>
            <person name="Barry K."/>
            <person name="Lipzen A."/>
            <person name="Henrissat B."/>
            <person name="Riley R."/>
            <person name="Ahrendt S."/>
            <person name="Nagy L.G."/>
            <person name="Grigoriev I.V."/>
            <person name="Martin F."/>
            <person name="Rosso M.N."/>
        </authorList>
    </citation>
    <scope>NUCLEOTIDE SEQUENCE</scope>
    <source>
        <strain evidence="1">CBS 384.51</strain>
    </source>
</reference>
<organism evidence="1 2">
    <name type="scientific">Irpex rosettiformis</name>
    <dbReference type="NCBI Taxonomy" id="378272"/>
    <lineage>
        <taxon>Eukaryota</taxon>
        <taxon>Fungi</taxon>
        <taxon>Dikarya</taxon>
        <taxon>Basidiomycota</taxon>
        <taxon>Agaricomycotina</taxon>
        <taxon>Agaricomycetes</taxon>
        <taxon>Polyporales</taxon>
        <taxon>Irpicaceae</taxon>
        <taxon>Irpex</taxon>
    </lineage>
</organism>
<protein>
    <submittedName>
        <fullName evidence="1">Uncharacterized protein</fullName>
    </submittedName>
</protein>
<keyword evidence="2" id="KW-1185">Reference proteome</keyword>
<sequence>MASEQLWSQVAEKWQTSFNRLNRNEPGITGLLTFSEAWVLARDFLRPRDIDEPSPKSTVNRQQLRAAFDNLAQRRMLTALLEEFLEDMRWQLPHITKDIEGLMKQYEATSDPIFIAGCISRLVLWHKAWAPFPELGPTVVNAFTNTFQTHVFSVLPRSFSHGFKSLVSATLNPEYATEPPVWITTLFPQSGPPPDRWDKPLWQAFEQLGMTERYESLIASVCYEHVEAHMIETYSKVWDRECLSEARDWMSQHILPWLLMPYAPNAKTVEEAAPFISGIGTRLDYHVCKTLADLRTREIFDIIVDFPDSRPALDDLKKCILRVDHRSTLVKTLRKENAHRLLHPGADTKMILQQYVSIIKCLRIIDPQGVLLFKVADPIRRYLRERPDTIRCVVASLVADHESGDSLVDENDTVQPLQQAQVDDYSDLNWEPEPQDAGPDFRTNKPSDIISTLVSIYDSQDLFIKELQVLLAQRLLAIKDGNFDRERRNIEVLKIRFGEAQLQVCEVMLRDMTDSRRTDQHIQSQKNNDTTQLHPTIISRHFWPSLQTNTFTMPGQFKTIQDAYQKEFKTFKPDKKLVWMSHLGTISLDIELDDRTVSADVPPLEAAIIELFSQKDIWTIDELIETIGSIERPAAVKALGTWIELGVIKEEDANTFRLLQVADAAASSKTTQRPQAMAVEDEVPIVTAQQQQAEQMKVFWKFIEGMLRNLGSLPVDRIQQMLKFAPGYDRSVEQLGQFMEAAKREGLVSVKDGMWKLS</sequence>
<evidence type="ECO:0000313" key="2">
    <source>
        <dbReference type="Proteomes" id="UP001055072"/>
    </source>
</evidence>
<gene>
    <name evidence="1" type="ORF">BDY19DRAFT_986510</name>
</gene>
<evidence type="ECO:0000313" key="1">
    <source>
        <dbReference type="EMBL" id="KAI0086444.1"/>
    </source>
</evidence>